<gene>
    <name evidence="2" type="ORF">TIFTF001_017482</name>
</gene>
<accession>A0AA88A9K8</accession>
<dbReference type="Proteomes" id="UP001187192">
    <property type="component" value="Unassembled WGS sequence"/>
</dbReference>
<feature type="region of interest" description="Disordered" evidence="1">
    <location>
        <begin position="46"/>
        <end position="104"/>
    </location>
</feature>
<dbReference type="AlphaFoldDB" id="A0AA88A9K8"/>
<evidence type="ECO:0000313" key="3">
    <source>
        <dbReference type="Proteomes" id="UP001187192"/>
    </source>
</evidence>
<comment type="caution">
    <text evidence="2">The sequence shown here is derived from an EMBL/GenBank/DDBJ whole genome shotgun (WGS) entry which is preliminary data.</text>
</comment>
<protein>
    <submittedName>
        <fullName evidence="2">Uncharacterized protein</fullName>
    </submittedName>
</protein>
<feature type="compositionally biased region" description="Low complexity" evidence="1">
    <location>
        <begin position="12"/>
        <end position="23"/>
    </location>
</feature>
<evidence type="ECO:0000313" key="2">
    <source>
        <dbReference type="EMBL" id="GMN48305.1"/>
    </source>
</evidence>
<proteinExistence type="predicted"/>
<keyword evidence="3" id="KW-1185">Reference proteome</keyword>
<reference evidence="2" key="1">
    <citation type="submission" date="2023-07" db="EMBL/GenBank/DDBJ databases">
        <title>draft genome sequence of fig (Ficus carica).</title>
        <authorList>
            <person name="Takahashi T."/>
            <person name="Nishimura K."/>
        </authorList>
    </citation>
    <scope>NUCLEOTIDE SEQUENCE</scope>
</reference>
<sequence length="104" mass="10273">MPINTVGGAAGEEGSSLSKQSLGWLGSLGRGGAGYSRRGAVLIGGSSGGLGAGSSHQWGCGGGLSPRLGREGLGYGEDWQRNSEDDDHPLGREGRGSTSSGRGG</sequence>
<dbReference type="EMBL" id="BTGU01000028">
    <property type="protein sequence ID" value="GMN48305.1"/>
    <property type="molecule type" value="Genomic_DNA"/>
</dbReference>
<name>A0AA88A9K8_FICCA</name>
<feature type="compositionally biased region" description="Basic and acidic residues" evidence="1">
    <location>
        <begin position="78"/>
        <end position="95"/>
    </location>
</feature>
<feature type="region of interest" description="Disordered" evidence="1">
    <location>
        <begin position="1"/>
        <end position="23"/>
    </location>
</feature>
<organism evidence="2 3">
    <name type="scientific">Ficus carica</name>
    <name type="common">Common fig</name>
    <dbReference type="NCBI Taxonomy" id="3494"/>
    <lineage>
        <taxon>Eukaryota</taxon>
        <taxon>Viridiplantae</taxon>
        <taxon>Streptophyta</taxon>
        <taxon>Embryophyta</taxon>
        <taxon>Tracheophyta</taxon>
        <taxon>Spermatophyta</taxon>
        <taxon>Magnoliopsida</taxon>
        <taxon>eudicotyledons</taxon>
        <taxon>Gunneridae</taxon>
        <taxon>Pentapetalae</taxon>
        <taxon>rosids</taxon>
        <taxon>fabids</taxon>
        <taxon>Rosales</taxon>
        <taxon>Moraceae</taxon>
        <taxon>Ficeae</taxon>
        <taxon>Ficus</taxon>
    </lineage>
</organism>
<evidence type="ECO:0000256" key="1">
    <source>
        <dbReference type="SAM" id="MobiDB-lite"/>
    </source>
</evidence>